<proteinExistence type="predicted"/>
<dbReference type="InterPro" id="IPR036366">
    <property type="entry name" value="PGBDSf"/>
</dbReference>
<organism evidence="2 3">
    <name type="scientific">Variovorax boronicumulans</name>
    <dbReference type="NCBI Taxonomy" id="436515"/>
    <lineage>
        <taxon>Bacteria</taxon>
        <taxon>Pseudomonadati</taxon>
        <taxon>Pseudomonadota</taxon>
        <taxon>Betaproteobacteria</taxon>
        <taxon>Burkholderiales</taxon>
        <taxon>Comamonadaceae</taxon>
        <taxon>Variovorax</taxon>
    </lineage>
</organism>
<dbReference type="AlphaFoldDB" id="A0A250DDV8"/>
<dbReference type="EMBL" id="CP023284">
    <property type="protein sequence ID" value="ATA52516.1"/>
    <property type="molecule type" value="Genomic_DNA"/>
</dbReference>
<dbReference type="SUPFAM" id="SSF47090">
    <property type="entry name" value="PGBD-like"/>
    <property type="match status" value="1"/>
</dbReference>
<name>A0A250DDV8_9BURK</name>
<accession>A0A250DDV8</accession>
<dbReference type="Proteomes" id="UP000217154">
    <property type="component" value="Chromosome"/>
</dbReference>
<protein>
    <recommendedName>
        <fullName evidence="1">Peptidoglycan binding-like domain-containing protein</fullName>
    </recommendedName>
</protein>
<dbReference type="InterPro" id="IPR022118">
    <property type="entry name" value="Peptidase_C70_AvrRpt2"/>
</dbReference>
<evidence type="ECO:0000313" key="3">
    <source>
        <dbReference type="Proteomes" id="UP000217154"/>
    </source>
</evidence>
<reference evidence="2 3" key="1">
    <citation type="submission" date="2017-09" db="EMBL/GenBank/DDBJ databases">
        <title>The diverse metabolic capabilities of V. boronicumulans make it an excellent choice for continued studies on novel biodegradation.</title>
        <authorList>
            <person name="Sun S."/>
        </authorList>
    </citation>
    <scope>NUCLEOTIDE SEQUENCE [LARGE SCALE GENOMIC DNA]</scope>
    <source>
        <strain evidence="2 3">J1</strain>
    </source>
</reference>
<dbReference type="Pfam" id="PF12385">
    <property type="entry name" value="Peptidase_C70"/>
    <property type="match status" value="1"/>
</dbReference>
<sequence length="284" mass="30656">MFRLCHPTNRRRGVPFSQCIRSLSFVRASLSQGGFPPMSTLKQGWRGADVRRLQEALNRKLQPSPGLAPDGDYGPVTRAAVLRLQAAHWLCEDGEAGPCTRNVAFDNETHAPLLHPVALIPQPAPALCWAAATAMLTRVTVQTVVARTPCELMGADGALRRRVDSDRHAQGCDPDDDDNRRFAAAHGLTLRPHGPWTVAALRTALHAGPLMFDLRWGAKGGAPAGQPGHMVVLAGIRGDNDPGGGGTTLRLFDPWPPGRGARSSTSHVRWMQAVADRICGVFQR</sequence>
<dbReference type="Gene3D" id="1.10.101.10">
    <property type="entry name" value="PGBD-like superfamily/PGBD"/>
    <property type="match status" value="1"/>
</dbReference>
<dbReference type="InterPro" id="IPR002477">
    <property type="entry name" value="Peptidoglycan-bd-like"/>
</dbReference>
<evidence type="ECO:0000313" key="2">
    <source>
        <dbReference type="EMBL" id="ATA52516.1"/>
    </source>
</evidence>
<gene>
    <name evidence="2" type="ORF">CKY39_04255</name>
</gene>
<feature type="domain" description="Peptidoglycan binding-like" evidence="1">
    <location>
        <begin position="46"/>
        <end position="102"/>
    </location>
</feature>
<evidence type="ECO:0000259" key="1">
    <source>
        <dbReference type="Pfam" id="PF01471"/>
    </source>
</evidence>
<dbReference type="Pfam" id="PF01471">
    <property type="entry name" value="PG_binding_1"/>
    <property type="match status" value="1"/>
</dbReference>
<dbReference type="InterPro" id="IPR036365">
    <property type="entry name" value="PGBD-like_sf"/>
</dbReference>
<dbReference type="KEGG" id="vbo:CKY39_04255"/>